<evidence type="ECO:0000313" key="1">
    <source>
        <dbReference type="EMBL" id="KAF5204942.1"/>
    </source>
</evidence>
<organism evidence="1 2">
    <name type="scientific">Thalictrum thalictroides</name>
    <name type="common">Rue-anemone</name>
    <name type="synonym">Anemone thalictroides</name>
    <dbReference type="NCBI Taxonomy" id="46969"/>
    <lineage>
        <taxon>Eukaryota</taxon>
        <taxon>Viridiplantae</taxon>
        <taxon>Streptophyta</taxon>
        <taxon>Embryophyta</taxon>
        <taxon>Tracheophyta</taxon>
        <taxon>Spermatophyta</taxon>
        <taxon>Magnoliopsida</taxon>
        <taxon>Ranunculales</taxon>
        <taxon>Ranunculaceae</taxon>
        <taxon>Thalictroideae</taxon>
        <taxon>Thalictrum</taxon>
    </lineage>
</organism>
<dbReference type="Proteomes" id="UP000554482">
    <property type="component" value="Unassembled WGS sequence"/>
</dbReference>
<reference evidence="1 2" key="1">
    <citation type="submission" date="2020-06" db="EMBL/GenBank/DDBJ databases">
        <title>Transcriptomic and genomic resources for Thalictrum thalictroides and T. hernandezii: Facilitating candidate gene discovery in an emerging model plant lineage.</title>
        <authorList>
            <person name="Arias T."/>
            <person name="Riano-Pachon D.M."/>
            <person name="Di Stilio V.S."/>
        </authorList>
    </citation>
    <scope>NUCLEOTIDE SEQUENCE [LARGE SCALE GENOMIC DNA]</scope>
    <source>
        <strain evidence="2">cv. WT478/WT964</strain>
        <tissue evidence="1">Leaves</tissue>
    </source>
</reference>
<sequence>MELPFLRTNALWFSILYLDKGFKRLLKSQHQRQRKSVQDLEKGVLRAPVVLHHVSTAPANNPFQLVVRIKNNCCSPKRAVG</sequence>
<name>A0A7J6X966_THATH</name>
<dbReference type="EMBL" id="JABWDY010004727">
    <property type="protein sequence ID" value="KAF5204942.1"/>
    <property type="molecule type" value="Genomic_DNA"/>
</dbReference>
<accession>A0A7J6X966</accession>
<dbReference type="AlphaFoldDB" id="A0A7J6X966"/>
<proteinExistence type="predicted"/>
<keyword evidence="2" id="KW-1185">Reference proteome</keyword>
<evidence type="ECO:0000313" key="2">
    <source>
        <dbReference type="Proteomes" id="UP000554482"/>
    </source>
</evidence>
<gene>
    <name evidence="1" type="ORF">FRX31_005471</name>
</gene>
<comment type="caution">
    <text evidence="1">The sequence shown here is derived from an EMBL/GenBank/DDBJ whole genome shotgun (WGS) entry which is preliminary data.</text>
</comment>
<protein>
    <submittedName>
        <fullName evidence="1">Uncharacterized protein</fullName>
    </submittedName>
</protein>